<reference evidence="1 2" key="1">
    <citation type="journal article" date="2013" name="PLoS ONE">
        <title>Lactobacillus paracasei comparative genomics: towards species pan-genome definition and exploitation of diversity.</title>
        <authorList>
            <person name="Smokvina T."/>
            <person name="Wels M."/>
            <person name="Polka J."/>
            <person name="Chervaux C."/>
            <person name="Brisse S."/>
            <person name="Boekhorst J."/>
            <person name="van Hylckama Vlieg J.E."/>
            <person name="Siezen R.J."/>
        </authorList>
    </citation>
    <scope>NUCLEOTIDE SEQUENCE [LARGE SCALE GENOMIC DNA]</scope>
    <source>
        <strain evidence="1 2">Lpp41</strain>
    </source>
</reference>
<name>A0A829H4C0_LACPA</name>
<dbReference type="Proteomes" id="UP000014244">
    <property type="component" value="Unassembled WGS sequence"/>
</dbReference>
<gene>
    <name evidence="1" type="ORF">Lpp41_12507</name>
</gene>
<organism evidence="1 2">
    <name type="scientific">Lacticaseibacillus paracasei subsp. paracasei Lpp41</name>
    <dbReference type="NCBI Taxonomy" id="1256208"/>
    <lineage>
        <taxon>Bacteria</taxon>
        <taxon>Bacillati</taxon>
        <taxon>Bacillota</taxon>
        <taxon>Bacilli</taxon>
        <taxon>Lactobacillales</taxon>
        <taxon>Lactobacillaceae</taxon>
        <taxon>Lacticaseibacillus</taxon>
    </lineage>
</organism>
<comment type="caution">
    <text evidence="1">The sequence shown here is derived from an EMBL/GenBank/DDBJ whole genome shotgun (WGS) entry which is preliminary data.</text>
</comment>
<evidence type="ECO:0000313" key="1">
    <source>
        <dbReference type="EMBL" id="EPC71116.1"/>
    </source>
</evidence>
<accession>A0A829H4C0</accession>
<evidence type="ECO:0000313" key="2">
    <source>
        <dbReference type="Proteomes" id="UP000014244"/>
    </source>
</evidence>
<sequence>MTEPERIELATKEPIVVLEIMPRWYLCKSDIQFGTSTLNGVRLTCNPFCADNLSRLSSSKIAEIKVMFPNAKTRSFRISGKG</sequence>
<dbReference type="EMBL" id="ANKE01000602">
    <property type="protein sequence ID" value="EPC71116.1"/>
    <property type="molecule type" value="Genomic_DNA"/>
</dbReference>
<proteinExistence type="predicted"/>
<dbReference type="AlphaFoldDB" id="A0A829H4C0"/>
<protein>
    <submittedName>
        <fullName evidence="1">Uncharacterized protein</fullName>
    </submittedName>
</protein>